<dbReference type="SMART" id="SM00220">
    <property type="entry name" value="S_TKc"/>
    <property type="match status" value="1"/>
</dbReference>
<dbReference type="GO" id="GO:0004674">
    <property type="term" value="F:protein serine/threonine kinase activity"/>
    <property type="evidence" value="ECO:0007669"/>
    <property type="project" value="UniProtKB-KW"/>
</dbReference>
<keyword evidence="12" id="KW-1185">Reference proteome</keyword>
<evidence type="ECO:0000256" key="4">
    <source>
        <dbReference type="ARBA" id="ARBA00022679"/>
    </source>
</evidence>
<dbReference type="FunFam" id="1.10.510.10:FF:000571">
    <property type="entry name" value="Maternal embryonic leucine zipper kinase"/>
    <property type="match status" value="1"/>
</dbReference>
<dbReference type="InterPro" id="IPR017441">
    <property type="entry name" value="Protein_kinase_ATP_BS"/>
</dbReference>
<dbReference type="OrthoDB" id="5794026at2759"/>
<dbReference type="PROSITE" id="PS50011">
    <property type="entry name" value="PROTEIN_KINASE_DOM"/>
    <property type="match status" value="1"/>
</dbReference>
<feature type="domain" description="Protein kinase" evidence="10">
    <location>
        <begin position="151"/>
        <end position="440"/>
    </location>
</feature>
<comment type="similarity">
    <text evidence="2">Belongs to the protein kinase superfamily. CAMK Ser/Thr protein kinase family.</text>
</comment>
<protein>
    <recommendedName>
        <fullName evidence="10">Protein kinase domain-containing protein</fullName>
    </recommendedName>
</protein>
<dbReference type="PROSITE" id="PS00108">
    <property type="entry name" value="PROTEIN_KINASE_ST"/>
    <property type="match status" value="1"/>
</dbReference>
<evidence type="ECO:0000256" key="2">
    <source>
        <dbReference type="ARBA" id="ARBA00006692"/>
    </source>
</evidence>
<dbReference type="InterPro" id="IPR008271">
    <property type="entry name" value="Ser/Thr_kinase_AS"/>
</dbReference>
<dbReference type="GO" id="GO:0005524">
    <property type="term" value="F:ATP binding"/>
    <property type="evidence" value="ECO:0007669"/>
    <property type="project" value="UniProtKB-UniRule"/>
</dbReference>
<dbReference type="STRING" id="42156.A0A3P6SHH6"/>
<dbReference type="AlphaFoldDB" id="A0A3P6SHH6"/>
<dbReference type="Pfam" id="PF00069">
    <property type="entry name" value="Pkinase"/>
    <property type="match status" value="1"/>
</dbReference>
<evidence type="ECO:0000256" key="3">
    <source>
        <dbReference type="ARBA" id="ARBA00022527"/>
    </source>
</evidence>
<feature type="compositionally biased region" description="Acidic residues" evidence="9">
    <location>
        <begin position="102"/>
        <end position="118"/>
    </location>
</feature>
<accession>A0A3P6SHH6</accession>
<gene>
    <name evidence="11" type="ORF">NLS_LOCUS1536</name>
</gene>
<dbReference type="Gene3D" id="1.10.510.10">
    <property type="entry name" value="Transferase(Phosphotransferase) domain 1"/>
    <property type="match status" value="1"/>
</dbReference>
<dbReference type="Gene3D" id="3.30.200.20">
    <property type="entry name" value="Phosphorylase Kinase, domain 1"/>
    <property type="match status" value="1"/>
</dbReference>
<evidence type="ECO:0000256" key="9">
    <source>
        <dbReference type="SAM" id="MobiDB-lite"/>
    </source>
</evidence>
<dbReference type="InterPro" id="IPR011009">
    <property type="entry name" value="Kinase-like_dom_sf"/>
</dbReference>
<feature type="binding site" evidence="8">
    <location>
        <position position="180"/>
    </location>
    <ligand>
        <name>ATP</name>
        <dbReference type="ChEBI" id="CHEBI:30616"/>
    </ligand>
</feature>
<dbReference type="OMA" id="DSTRDVH"/>
<evidence type="ECO:0000256" key="6">
    <source>
        <dbReference type="ARBA" id="ARBA00022777"/>
    </source>
</evidence>
<keyword evidence="6" id="KW-0418">Kinase</keyword>
<feature type="compositionally biased region" description="Polar residues" evidence="9">
    <location>
        <begin position="49"/>
        <end position="61"/>
    </location>
</feature>
<reference evidence="11 12" key="1">
    <citation type="submission" date="2018-08" db="EMBL/GenBank/DDBJ databases">
        <authorList>
            <person name="Laetsch R D."/>
            <person name="Stevens L."/>
            <person name="Kumar S."/>
            <person name="Blaxter L. M."/>
        </authorList>
    </citation>
    <scope>NUCLEOTIDE SEQUENCE [LARGE SCALE GENOMIC DNA]</scope>
</reference>
<evidence type="ECO:0000256" key="1">
    <source>
        <dbReference type="ARBA" id="ARBA00001946"/>
    </source>
</evidence>
<dbReference type="PANTHER" id="PTHR24349">
    <property type="entry name" value="SERINE/THREONINE-PROTEIN KINASE"/>
    <property type="match status" value="1"/>
</dbReference>
<proteinExistence type="inferred from homology"/>
<dbReference type="EMBL" id="UYRX01000055">
    <property type="protein sequence ID" value="VDK71727.1"/>
    <property type="molecule type" value="Genomic_DNA"/>
</dbReference>
<keyword evidence="7 8" id="KW-0067">ATP-binding</keyword>
<keyword evidence="5 8" id="KW-0547">Nucleotide-binding</keyword>
<evidence type="ECO:0000256" key="8">
    <source>
        <dbReference type="PROSITE-ProRule" id="PRU10141"/>
    </source>
</evidence>
<evidence type="ECO:0000313" key="12">
    <source>
        <dbReference type="Proteomes" id="UP000277928"/>
    </source>
</evidence>
<name>A0A3P6SHH6_LITSI</name>
<evidence type="ECO:0000313" key="11">
    <source>
        <dbReference type="EMBL" id="VDK71727.1"/>
    </source>
</evidence>
<dbReference type="FunFam" id="3.30.200.20:FF:000093">
    <property type="entry name" value="Putative map kinase-interacting serine/threonine-protein kinase 1"/>
    <property type="match status" value="1"/>
</dbReference>
<feature type="region of interest" description="Disordered" evidence="9">
    <location>
        <begin position="1"/>
        <end position="119"/>
    </location>
</feature>
<dbReference type="InterPro" id="IPR000719">
    <property type="entry name" value="Prot_kinase_dom"/>
</dbReference>
<dbReference type="InterPro" id="IPR050205">
    <property type="entry name" value="CDPK_Ser/Thr_kinases"/>
</dbReference>
<sequence>MASVVTEYAPLLSDNEEEQRIGETLHQQNRRRQKQVGGGREAQKATDMGPQNSKEWQQAKNSGSTASSTGSYGGGRCSSEATTGSSPREFISGRFSDHPVEGEFDGLNDGESESEEQPAELVPLGMRTYSLSGCKTRYRKKGRSHFADFYKLVDDHLGTGAYASVKTGISLATGKEFAIKLIDKHKAGHTRTRVMHEVETFNLCKNHPNIVQLHEWFEDHARFYLVFEKMRGGPLLDHIQRKKFFTEQEASKVTKDIATALKFLHDRGIAHRDVKPENVLCSHIDHVSPVKLCDLDLASKASPPSPPRLTNVNSEPDLASPVGSAEFMAPEVVDAFVGDALKYDKRCDMWSLGIIVYIMICGYPPFYGECWRENCGWDQGLACNDCQESLFKRIQRGQFDFPAPEWENVSEEAKDLICHLLVKNVRERFTADEVLKHPWVKNGAPETKLQTPGNLFRNDSTRDVHQMQEHFNVMNRIVAARLSARMEQSEHDSDESVGERPVLRRAPEHKITEGITANKSSANSLQLKQQYNVVSTKVEATFRELSNPNSHMLKTTKQNSGKQDSKKLVFRKAPSHGHSVVQCGALTTPYMNGVNSGGSQYPLHMSQISLPSPLGYADGVQLLTPHVVPPGQIVNVNGMILYPRMLPQPIYPPQQLSPQQVFHVVPPSYVANTAVRMIPYQTAYGNNFHEVDRRRKLQCNGMVPRAQLQQSLGGQVRRTMVTVHSAVNLSRPSFGDNHPPEQLETCQGAMVKQDSKTDLHQCQGRETQVNV</sequence>
<dbReference type="Proteomes" id="UP000277928">
    <property type="component" value="Unassembled WGS sequence"/>
</dbReference>
<organism evidence="11 12">
    <name type="scientific">Litomosoides sigmodontis</name>
    <name type="common">Filarial nematode worm</name>
    <dbReference type="NCBI Taxonomy" id="42156"/>
    <lineage>
        <taxon>Eukaryota</taxon>
        <taxon>Metazoa</taxon>
        <taxon>Ecdysozoa</taxon>
        <taxon>Nematoda</taxon>
        <taxon>Chromadorea</taxon>
        <taxon>Rhabditida</taxon>
        <taxon>Spirurina</taxon>
        <taxon>Spiruromorpha</taxon>
        <taxon>Filarioidea</taxon>
        <taxon>Onchocercidae</taxon>
        <taxon>Litomosoides</taxon>
    </lineage>
</organism>
<dbReference type="PROSITE" id="PS00107">
    <property type="entry name" value="PROTEIN_KINASE_ATP"/>
    <property type="match status" value="1"/>
</dbReference>
<evidence type="ECO:0000256" key="7">
    <source>
        <dbReference type="ARBA" id="ARBA00022840"/>
    </source>
</evidence>
<evidence type="ECO:0000259" key="10">
    <source>
        <dbReference type="PROSITE" id="PS50011"/>
    </source>
</evidence>
<keyword evidence="3" id="KW-0723">Serine/threonine-protein kinase</keyword>
<keyword evidence="4" id="KW-0808">Transferase</keyword>
<comment type="cofactor">
    <cofactor evidence="1">
        <name>Mg(2+)</name>
        <dbReference type="ChEBI" id="CHEBI:18420"/>
    </cofactor>
</comment>
<dbReference type="SUPFAM" id="SSF56112">
    <property type="entry name" value="Protein kinase-like (PK-like)"/>
    <property type="match status" value="1"/>
</dbReference>
<evidence type="ECO:0000256" key="5">
    <source>
        <dbReference type="ARBA" id="ARBA00022741"/>
    </source>
</evidence>